<protein>
    <recommendedName>
        <fullName evidence="17">Sodium-coupled monocarboxylate transporter 1</fullName>
    </recommendedName>
</protein>
<keyword evidence="8" id="KW-0406">Ion transport</keyword>
<feature type="transmembrane region" description="Helical" evidence="14">
    <location>
        <begin position="20"/>
        <end position="42"/>
    </location>
</feature>
<dbReference type="GO" id="GO:0098660">
    <property type="term" value="P:inorganic ion transmembrane transport"/>
    <property type="evidence" value="ECO:0007669"/>
    <property type="project" value="UniProtKB-ARBA"/>
</dbReference>
<dbReference type="Proteomes" id="UP001634394">
    <property type="component" value="Unassembled WGS sequence"/>
</dbReference>
<evidence type="ECO:0000256" key="4">
    <source>
        <dbReference type="ARBA" id="ARBA00022475"/>
    </source>
</evidence>
<dbReference type="NCBIfam" id="TIGR00813">
    <property type="entry name" value="sss"/>
    <property type="match status" value="1"/>
</dbReference>
<evidence type="ECO:0000256" key="2">
    <source>
        <dbReference type="ARBA" id="ARBA00006434"/>
    </source>
</evidence>
<evidence type="ECO:0000256" key="10">
    <source>
        <dbReference type="ARBA" id="ARBA00023180"/>
    </source>
</evidence>
<accession>A0ABD3WUS7</accession>
<evidence type="ECO:0000256" key="3">
    <source>
        <dbReference type="ARBA" id="ARBA00022448"/>
    </source>
</evidence>
<comment type="catalytic activity">
    <reaction evidence="12">
        <text>iodide(out) + 2 Na(+)(out) = iodide(in) + 2 Na(+)(in)</text>
        <dbReference type="Rhea" id="RHEA:71207"/>
        <dbReference type="ChEBI" id="CHEBI:16382"/>
        <dbReference type="ChEBI" id="CHEBI:29101"/>
    </reaction>
</comment>
<dbReference type="Gene3D" id="1.20.1730.10">
    <property type="entry name" value="Sodium/glucose cotransporter"/>
    <property type="match status" value="1"/>
</dbReference>
<evidence type="ECO:0000256" key="13">
    <source>
        <dbReference type="RuleBase" id="RU362091"/>
    </source>
</evidence>
<dbReference type="PANTHER" id="PTHR42985:SF2">
    <property type="entry name" value="SODIUM-DEPENDENT MULTIVITAMIN TRANSPORTER"/>
    <property type="match status" value="1"/>
</dbReference>
<evidence type="ECO:0008006" key="17">
    <source>
        <dbReference type="Google" id="ProtNLM"/>
    </source>
</evidence>
<feature type="transmembrane region" description="Helical" evidence="14">
    <location>
        <begin position="425"/>
        <end position="445"/>
    </location>
</feature>
<keyword evidence="10" id="KW-0325">Glycoprotein</keyword>
<evidence type="ECO:0000256" key="7">
    <source>
        <dbReference type="ARBA" id="ARBA00023053"/>
    </source>
</evidence>
<evidence type="ECO:0000313" key="15">
    <source>
        <dbReference type="EMBL" id="KAL3877216.1"/>
    </source>
</evidence>
<dbReference type="CDD" id="cd11492">
    <property type="entry name" value="SLC5sbd_NIS-SMVT"/>
    <property type="match status" value="1"/>
</dbReference>
<name>A0ABD3WUS7_SINWO</name>
<sequence length="666" mass="73176">MANEDRSFSFQTGHTNSFSIVDYVLFAATLVISTLIGFYYAFKDRNNASTREFLLAGGKMHVFPVSMSLLASFMSAITLLGTPAEMYNYGTMYWWIGLSYAGAVGLAAHVYVPVFYNLKVTSAYEYLEKRFSKGVRLLGTCIFCTQMMVYMSIVLYGPSLALNAVTGFSLWGAVVSVGILCTVYTAVGGMKAVLWTDTFQAMMMVAGLMATLIQGSIELGGFSKAWEIAANNQRVYFDDFRFDPSVRHSAWALVIGGIFLWVSVYGTNQAQVQRTLTCGNLRDAQIALWLNFPGLCVILFLSCLVGIVMYAFYSTCDPIAFKLVMASDQLYPLFVMDVLSHVPGVPGLFVACIFSGTLSTISSGLNSLATVTLQDFVKPYISSSMSEKRATNFTKIMALVYGLVCLGLTYVASLLGGILQAALSLFGMLGAPMLGLFTLGMIFPWANYKGAYAGLISSLVMMLWIGVGTYIHKPKHWQASISVAGCNWNLTTLATPATMNATFENVTSTMSSVFDKVTSAVPSVLANATNAIDTAAESHSDPFYPLYTLSYMWYSLTAVLIVVVVGMTVSLITGRQDPKTIDARLICPIFDALFPYLPEKILKPLRFGVDHKLTYDISEVKTEELTTVKKRKSEKFFIARVDTFDLELQVNDKLLSDETEVRNGRE</sequence>
<feature type="transmembrane region" description="Helical" evidence="14">
    <location>
        <begin position="137"/>
        <end position="156"/>
    </location>
</feature>
<evidence type="ECO:0000256" key="11">
    <source>
        <dbReference type="ARBA" id="ARBA00023201"/>
    </source>
</evidence>
<feature type="transmembrane region" description="Helical" evidence="14">
    <location>
        <begin position="288"/>
        <end position="313"/>
    </location>
</feature>
<dbReference type="PROSITE" id="PS00456">
    <property type="entry name" value="NA_SOLUT_SYMP_1"/>
    <property type="match status" value="1"/>
</dbReference>
<keyword evidence="7" id="KW-0915">Sodium</keyword>
<evidence type="ECO:0000256" key="9">
    <source>
        <dbReference type="ARBA" id="ARBA00023136"/>
    </source>
</evidence>
<keyword evidence="16" id="KW-1185">Reference proteome</keyword>
<keyword evidence="9 14" id="KW-0472">Membrane</keyword>
<dbReference type="GO" id="GO:0005886">
    <property type="term" value="C:plasma membrane"/>
    <property type="evidence" value="ECO:0007669"/>
    <property type="project" value="UniProtKB-SubCell"/>
</dbReference>
<keyword evidence="4" id="KW-1003">Cell membrane</keyword>
<dbReference type="GO" id="GO:0015075">
    <property type="term" value="F:monoatomic ion transmembrane transporter activity"/>
    <property type="evidence" value="ECO:0007669"/>
    <property type="project" value="UniProtKB-ARBA"/>
</dbReference>
<evidence type="ECO:0000256" key="6">
    <source>
        <dbReference type="ARBA" id="ARBA00022989"/>
    </source>
</evidence>
<dbReference type="Pfam" id="PF00474">
    <property type="entry name" value="SSF"/>
    <property type="match status" value="1"/>
</dbReference>
<keyword evidence="11" id="KW-0739">Sodium transport</keyword>
<evidence type="ECO:0000256" key="1">
    <source>
        <dbReference type="ARBA" id="ARBA00004651"/>
    </source>
</evidence>
<evidence type="ECO:0000256" key="5">
    <source>
        <dbReference type="ARBA" id="ARBA00022692"/>
    </source>
</evidence>
<evidence type="ECO:0000256" key="14">
    <source>
        <dbReference type="SAM" id="Phobius"/>
    </source>
</evidence>
<feature type="transmembrane region" description="Helical" evidence="14">
    <location>
        <begin position="249"/>
        <end position="267"/>
    </location>
</feature>
<dbReference type="InterPro" id="IPR001734">
    <property type="entry name" value="Na/solute_symporter"/>
</dbReference>
<feature type="transmembrane region" description="Helical" evidence="14">
    <location>
        <begin position="452"/>
        <end position="471"/>
    </location>
</feature>
<keyword evidence="5 14" id="KW-0812">Transmembrane</keyword>
<proteinExistence type="inferred from homology"/>
<comment type="similarity">
    <text evidence="2 13">Belongs to the sodium:solute symporter (SSF) (TC 2.A.21) family.</text>
</comment>
<comment type="subcellular location">
    <subcellularLocation>
        <location evidence="1">Cell membrane</location>
        <topology evidence="1">Multi-pass membrane protein</topology>
    </subcellularLocation>
</comment>
<feature type="transmembrane region" description="Helical" evidence="14">
    <location>
        <begin position="92"/>
        <end position="116"/>
    </location>
</feature>
<evidence type="ECO:0000256" key="8">
    <source>
        <dbReference type="ARBA" id="ARBA00023065"/>
    </source>
</evidence>
<feature type="transmembrane region" description="Helical" evidence="14">
    <location>
        <begin position="199"/>
        <end position="217"/>
    </location>
</feature>
<dbReference type="AlphaFoldDB" id="A0ABD3WUS7"/>
<dbReference type="InterPro" id="IPR051163">
    <property type="entry name" value="Sodium:Solute_Symporter_SSF"/>
</dbReference>
<keyword evidence="3" id="KW-0813">Transport</keyword>
<dbReference type="GO" id="GO:0006814">
    <property type="term" value="P:sodium ion transport"/>
    <property type="evidence" value="ECO:0007669"/>
    <property type="project" value="UniProtKB-KW"/>
</dbReference>
<dbReference type="EMBL" id="JBJQND010000005">
    <property type="protein sequence ID" value="KAL3877216.1"/>
    <property type="molecule type" value="Genomic_DNA"/>
</dbReference>
<keyword evidence="6 14" id="KW-1133">Transmembrane helix</keyword>
<gene>
    <name evidence="15" type="ORF">ACJMK2_034953</name>
</gene>
<feature type="transmembrane region" description="Helical" evidence="14">
    <location>
        <begin position="62"/>
        <end position="80"/>
    </location>
</feature>
<dbReference type="PROSITE" id="PS50283">
    <property type="entry name" value="NA_SOLUT_SYMP_3"/>
    <property type="match status" value="1"/>
</dbReference>
<comment type="caution">
    <text evidence="15">The sequence shown here is derived from an EMBL/GenBank/DDBJ whole genome shotgun (WGS) entry which is preliminary data.</text>
</comment>
<evidence type="ECO:0000313" key="16">
    <source>
        <dbReference type="Proteomes" id="UP001634394"/>
    </source>
</evidence>
<dbReference type="InterPro" id="IPR038377">
    <property type="entry name" value="Na/Glc_symporter_sf"/>
</dbReference>
<reference evidence="15 16" key="1">
    <citation type="submission" date="2024-11" db="EMBL/GenBank/DDBJ databases">
        <title>Chromosome-level genome assembly of the freshwater bivalve Anodonta woodiana.</title>
        <authorList>
            <person name="Chen X."/>
        </authorList>
    </citation>
    <scope>NUCLEOTIDE SEQUENCE [LARGE SCALE GENOMIC DNA]</scope>
    <source>
        <strain evidence="15">MN2024</strain>
        <tissue evidence="15">Gills</tissue>
    </source>
</reference>
<feature type="transmembrane region" description="Helical" evidence="14">
    <location>
        <begin position="398"/>
        <end position="419"/>
    </location>
</feature>
<feature type="transmembrane region" description="Helical" evidence="14">
    <location>
        <begin position="333"/>
        <end position="354"/>
    </location>
</feature>
<evidence type="ECO:0000256" key="12">
    <source>
        <dbReference type="ARBA" id="ARBA00036099"/>
    </source>
</evidence>
<feature type="transmembrane region" description="Helical" evidence="14">
    <location>
        <begin position="168"/>
        <end position="187"/>
    </location>
</feature>
<organism evidence="15 16">
    <name type="scientific">Sinanodonta woodiana</name>
    <name type="common">Chinese pond mussel</name>
    <name type="synonym">Anodonta woodiana</name>
    <dbReference type="NCBI Taxonomy" id="1069815"/>
    <lineage>
        <taxon>Eukaryota</taxon>
        <taxon>Metazoa</taxon>
        <taxon>Spiralia</taxon>
        <taxon>Lophotrochozoa</taxon>
        <taxon>Mollusca</taxon>
        <taxon>Bivalvia</taxon>
        <taxon>Autobranchia</taxon>
        <taxon>Heteroconchia</taxon>
        <taxon>Palaeoheterodonta</taxon>
        <taxon>Unionida</taxon>
        <taxon>Unionoidea</taxon>
        <taxon>Unionidae</taxon>
        <taxon>Unioninae</taxon>
        <taxon>Sinanodonta</taxon>
    </lineage>
</organism>
<dbReference type="PANTHER" id="PTHR42985">
    <property type="entry name" value="SODIUM-COUPLED MONOCARBOXYLATE TRANSPORTER"/>
    <property type="match status" value="1"/>
</dbReference>
<feature type="transmembrane region" description="Helical" evidence="14">
    <location>
        <begin position="551"/>
        <end position="574"/>
    </location>
</feature>
<dbReference type="InterPro" id="IPR018212">
    <property type="entry name" value="Na/solute_symporter_CS"/>
</dbReference>